<keyword evidence="8 17" id="KW-0028">Amino-acid biosynthesis</keyword>
<comment type="pathway">
    <text evidence="4 17">Amino-acid biosynthesis; L-valine biosynthesis; L-valine from pyruvate: step 4/4.</text>
</comment>
<keyword evidence="10 16" id="KW-0663">Pyridoxal phosphate</keyword>
<dbReference type="Pfam" id="PF01063">
    <property type="entry name" value="Aminotran_4"/>
    <property type="match status" value="1"/>
</dbReference>
<evidence type="ECO:0000256" key="3">
    <source>
        <dbReference type="ARBA" id="ARBA00004824"/>
    </source>
</evidence>
<dbReference type="UniPathway" id="UPA00047">
    <property type="reaction ID" value="UER00058"/>
</dbReference>
<evidence type="ECO:0000256" key="2">
    <source>
        <dbReference type="ARBA" id="ARBA00003109"/>
    </source>
</evidence>
<dbReference type="InterPro" id="IPR036038">
    <property type="entry name" value="Aminotransferase-like"/>
</dbReference>
<comment type="catalytic activity">
    <reaction evidence="13 17">
        <text>L-isoleucine + 2-oxoglutarate = (S)-3-methyl-2-oxopentanoate + L-glutamate</text>
        <dbReference type="Rhea" id="RHEA:24801"/>
        <dbReference type="ChEBI" id="CHEBI:16810"/>
        <dbReference type="ChEBI" id="CHEBI:29985"/>
        <dbReference type="ChEBI" id="CHEBI:35146"/>
        <dbReference type="ChEBI" id="CHEBI:58045"/>
        <dbReference type="EC" id="2.6.1.42"/>
    </reaction>
</comment>
<dbReference type="GO" id="GO:0009099">
    <property type="term" value="P:L-valine biosynthetic process"/>
    <property type="evidence" value="ECO:0007669"/>
    <property type="project" value="UniProtKB-UniPathway"/>
</dbReference>
<dbReference type="UniPathway" id="UPA00048">
    <property type="reaction ID" value="UER00073"/>
</dbReference>
<dbReference type="GO" id="GO:0052655">
    <property type="term" value="F:L-valine-2-oxoglutarate transaminase activity"/>
    <property type="evidence" value="ECO:0007669"/>
    <property type="project" value="RHEA"/>
</dbReference>
<evidence type="ECO:0000256" key="9">
    <source>
        <dbReference type="ARBA" id="ARBA00022679"/>
    </source>
</evidence>
<comment type="similarity">
    <text evidence="6 15">Belongs to the class-IV pyridoxal-phosphate-dependent aminotransferase family.</text>
</comment>
<evidence type="ECO:0000256" key="6">
    <source>
        <dbReference type="ARBA" id="ARBA00009320"/>
    </source>
</evidence>
<keyword evidence="7 17" id="KW-0032">Aminotransferase</keyword>
<evidence type="ECO:0000256" key="16">
    <source>
        <dbReference type="RuleBase" id="RU004516"/>
    </source>
</evidence>
<evidence type="ECO:0000256" key="5">
    <source>
        <dbReference type="ARBA" id="ARBA00005072"/>
    </source>
</evidence>
<reference evidence="18 19" key="1">
    <citation type="journal article" date="2016" name="Environ. Microbiol.">
        <title>Genomic resolution of a cold subsurface aquifer community provides metabolic insights for novel microbes adapted to high CO concentrations.</title>
        <authorList>
            <person name="Probst A.J."/>
            <person name="Castelle C.J."/>
            <person name="Singh A."/>
            <person name="Brown C.T."/>
            <person name="Anantharaman K."/>
            <person name="Sharon I."/>
            <person name="Hug L.A."/>
            <person name="Burstein D."/>
            <person name="Emerson J.B."/>
            <person name="Thomas B.C."/>
            <person name="Banfield J.F."/>
        </authorList>
    </citation>
    <scope>NUCLEOTIDE SEQUENCE [LARGE SCALE GENOMIC DNA]</scope>
    <source>
        <strain evidence="18">CG2_30_40_21</strain>
    </source>
</reference>
<comment type="catalytic activity">
    <reaction evidence="14 17">
        <text>L-leucine + 2-oxoglutarate = 4-methyl-2-oxopentanoate + L-glutamate</text>
        <dbReference type="Rhea" id="RHEA:18321"/>
        <dbReference type="ChEBI" id="CHEBI:16810"/>
        <dbReference type="ChEBI" id="CHEBI:17865"/>
        <dbReference type="ChEBI" id="CHEBI:29985"/>
        <dbReference type="ChEBI" id="CHEBI:57427"/>
        <dbReference type="EC" id="2.6.1.42"/>
    </reaction>
</comment>
<dbReference type="GO" id="GO:0009098">
    <property type="term" value="P:L-leucine biosynthetic process"/>
    <property type="evidence" value="ECO:0007669"/>
    <property type="project" value="UniProtKB-UniPathway"/>
</dbReference>
<sequence>MQVYLNGKLVAKEEAKISVFDHGTLYGDGVFEGLRSYNGRIFKLEEHIDRLLDSAKAIMLIIPLSKKELIDAVISTVRANDIHDGYVRLVVTRGIGDLGLDPRKCPIPSVFIIADKITLYPEELYQNGMEIITVPTRRNIPEALNPCIKSLNYLNNIMAKIEAIHGGVHEALMLNSEGYVTECTGDNIFIVKNGTLITPPTWVGALKGITRDAAMEIARINGIDAIEEVLTRYDLYTADECFLTGTAAEIISVIKIDSRKIGTGKPGEITLKIMEQFKELTQTTGVEVYV</sequence>
<dbReference type="InterPro" id="IPR001544">
    <property type="entry name" value="Aminotrans_IV"/>
</dbReference>
<evidence type="ECO:0000256" key="12">
    <source>
        <dbReference type="ARBA" id="ARBA00048212"/>
    </source>
</evidence>
<dbReference type="EC" id="2.6.1.42" evidence="17"/>
<dbReference type="InterPro" id="IPR005785">
    <property type="entry name" value="B_amino_transI"/>
</dbReference>
<evidence type="ECO:0000256" key="8">
    <source>
        <dbReference type="ARBA" id="ARBA00022605"/>
    </source>
</evidence>
<dbReference type="UniPathway" id="UPA00049">
    <property type="reaction ID" value="UER00062"/>
</dbReference>
<dbReference type="Gene3D" id="3.20.10.10">
    <property type="entry name" value="D-amino Acid Aminotransferase, subunit A, domain 2"/>
    <property type="match status" value="1"/>
</dbReference>
<comment type="cofactor">
    <cofactor evidence="1 16">
        <name>pyridoxal 5'-phosphate</name>
        <dbReference type="ChEBI" id="CHEBI:597326"/>
    </cofactor>
</comment>
<dbReference type="GO" id="GO:0052654">
    <property type="term" value="F:L-leucine-2-oxoglutarate transaminase activity"/>
    <property type="evidence" value="ECO:0007669"/>
    <property type="project" value="RHEA"/>
</dbReference>
<dbReference type="GO" id="GO:0052656">
    <property type="term" value="F:L-isoleucine-2-oxoglutarate transaminase activity"/>
    <property type="evidence" value="ECO:0007669"/>
    <property type="project" value="RHEA"/>
</dbReference>
<dbReference type="NCBIfam" id="NF006185">
    <property type="entry name" value="PRK08320.1"/>
    <property type="match status" value="1"/>
</dbReference>
<evidence type="ECO:0000256" key="11">
    <source>
        <dbReference type="ARBA" id="ARBA00023304"/>
    </source>
</evidence>
<evidence type="ECO:0000256" key="4">
    <source>
        <dbReference type="ARBA" id="ARBA00004931"/>
    </source>
</evidence>
<dbReference type="InterPro" id="IPR050571">
    <property type="entry name" value="Class-IV_PLP-Dep_Aminotrnsfr"/>
</dbReference>
<evidence type="ECO:0000256" key="1">
    <source>
        <dbReference type="ARBA" id="ARBA00001933"/>
    </source>
</evidence>
<dbReference type="EMBL" id="MNYI01000151">
    <property type="protein sequence ID" value="OIP39379.1"/>
    <property type="molecule type" value="Genomic_DNA"/>
</dbReference>
<dbReference type="STRING" id="1817895.AUJ95_05625"/>
<dbReference type="Proteomes" id="UP000183085">
    <property type="component" value="Unassembled WGS sequence"/>
</dbReference>
<evidence type="ECO:0000313" key="18">
    <source>
        <dbReference type="EMBL" id="OIP39379.1"/>
    </source>
</evidence>
<dbReference type="InterPro" id="IPR043132">
    <property type="entry name" value="BCAT-like_C"/>
</dbReference>
<protein>
    <recommendedName>
        <fullName evidence="17">Branched-chain-amino-acid aminotransferase</fullName>
        <shortName evidence="17">BCAT</shortName>
        <ecNumber evidence="17">2.6.1.42</ecNumber>
    </recommendedName>
</protein>
<dbReference type="FunFam" id="3.30.470.10:FF:000006">
    <property type="entry name" value="Branched-chain-amino-acid aminotransferase"/>
    <property type="match status" value="1"/>
</dbReference>
<dbReference type="FunFam" id="3.20.10.10:FF:000002">
    <property type="entry name" value="D-alanine aminotransferase"/>
    <property type="match status" value="1"/>
</dbReference>
<gene>
    <name evidence="17" type="primary">ilvE</name>
    <name evidence="18" type="ORF">AUJ95_05625</name>
</gene>
<comment type="caution">
    <text evidence="18">The sequence shown here is derived from an EMBL/GenBank/DDBJ whole genome shotgun (WGS) entry which is preliminary data.</text>
</comment>
<name>A0A1J5DVA1_9BACT</name>
<comment type="function">
    <text evidence="2 17">Acts on leucine, isoleucine and valine.</text>
</comment>
<dbReference type="AlphaFoldDB" id="A0A1J5DVA1"/>
<accession>A0A1J5DVA1</accession>
<evidence type="ECO:0000313" key="19">
    <source>
        <dbReference type="Proteomes" id="UP000183085"/>
    </source>
</evidence>
<dbReference type="SUPFAM" id="SSF56752">
    <property type="entry name" value="D-aminoacid aminotransferase-like PLP-dependent enzymes"/>
    <property type="match status" value="1"/>
</dbReference>
<comment type="pathway">
    <text evidence="3 17">Amino-acid biosynthesis; L-isoleucine biosynthesis; L-isoleucine from 2-oxobutanoate: step 4/4.</text>
</comment>
<comment type="catalytic activity">
    <reaction evidence="12 17">
        <text>L-valine + 2-oxoglutarate = 3-methyl-2-oxobutanoate + L-glutamate</text>
        <dbReference type="Rhea" id="RHEA:24813"/>
        <dbReference type="ChEBI" id="CHEBI:11851"/>
        <dbReference type="ChEBI" id="CHEBI:16810"/>
        <dbReference type="ChEBI" id="CHEBI:29985"/>
        <dbReference type="ChEBI" id="CHEBI:57762"/>
        <dbReference type="EC" id="2.6.1.42"/>
    </reaction>
</comment>
<evidence type="ECO:0000256" key="13">
    <source>
        <dbReference type="ARBA" id="ARBA00048798"/>
    </source>
</evidence>
<dbReference type="PANTHER" id="PTHR42743:SF11">
    <property type="entry name" value="AMINODEOXYCHORISMATE LYASE"/>
    <property type="match status" value="1"/>
</dbReference>
<keyword evidence="11 17" id="KW-0100">Branched-chain amino acid biosynthesis</keyword>
<dbReference type="NCBIfam" id="TIGR01122">
    <property type="entry name" value="ilvE_I"/>
    <property type="match status" value="1"/>
</dbReference>
<dbReference type="Gene3D" id="3.30.470.10">
    <property type="match status" value="1"/>
</dbReference>
<dbReference type="GO" id="GO:0005829">
    <property type="term" value="C:cytosol"/>
    <property type="evidence" value="ECO:0007669"/>
    <property type="project" value="TreeGrafter"/>
</dbReference>
<dbReference type="CDD" id="cd01558">
    <property type="entry name" value="D-AAT_like"/>
    <property type="match status" value="1"/>
</dbReference>
<evidence type="ECO:0000256" key="14">
    <source>
        <dbReference type="ARBA" id="ARBA00049229"/>
    </source>
</evidence>
<organism evidence="18 19">
    <name type="scientific">Candidatus Desantisbacteria bacterium CG2_30_40_21</name>
    <dbReference type="NCBI Taxonomy" id="1817895"/>
    <lineage>
        <taxon>Bacteria</taxon>
        <taxon>Candidatus Desantisiibacteriota</taxon>
    </lineage>
</organism>
<evidence type="ECO:0000256" key="7">
    <source>
        <dbReference type="ARBA" id="ARBA00022576"/>
    </source>
</evidence>
<dbReference type="InterPro" id="IPR018300">
    <property type="entry name" value="Aminotrans_IV_CS"/>
</dbReference>
<proteinExistence type="inferred from homology"/>
<comment type="pathway">
    <text evidence="5 17">Amino-acid biosynthesis; L-leucine biosynthesis; L-leucine from 3-methyl-2-oxobutanoate: step 4/4.</text>
</comment>
<dbReference type="GO" id="GO:0009097">
    <property type="term" value="P:isoleucine biosynthetic process"/>
    <property type="evidence" value="ECO:0007669"/>
    <property type="project" value="UniProtKB-UniPathway"/>
</dbReference>
<evidence type="ECO:0000256" key="17">
    <source>
        <dbReference type="RuleBase" id="RU364094"/>
    </source>
</evidence>
<dbReference type="PANTHER" id="PTHR42743">
    <property type="entry name" value="AMINO-ACID AMINOTRANSFERASE"/>
    <property type="match status" value="1"/>
</dbReference>
<evidence type="ECO:0000256" key="15">
    <source>
        <dbReference type="RuleBase" id="RU004106"/>
    </source>
</evidence>
<dbReference type="InterPro" id="IPR043131">
    <property type="entry name" value="BCAT-like_N"/>
</dbReference>
<dbReference type="PROSITE" id="PS00770">
    <property type="entry name" value="AA_TRANSFER_CLASS_4"/>
    <property type="match status" value="1"/>
</dbReference>
<keyword evidence="9 17" id="KW-0808">Transferase</keyword>
<evidence type="ECO:0000256" key="10">
    <source>
        <dbReference type="ARBA" id="ARBA00022898"/>
    </source>
</evidence>